<feature type="non-terminal residue" evidence="3">
    <location>
        <position position="1009"/>
    </location>
</feature>
<evidence type="ECO:0000259" key="2">
    <source>
        <dbReference type="Pfam" id="PF20153"/>
    </source>
</evidence>
<organism evidence="3 4">
    <name type="scientific">Serendipita indica (strain DSM 11827)</name>
    <name type="common">Root endophyte fungus</name>
    <name type="synonym">Piriformospora indica</name>
    <dbReference type="NCBI Taxonomy" id="1109443"/>
    <lineage>
        <taxon>Eukaryota</taxon>
        <taxon>Fungi</taxon>
        <taxon>Dikarya</taxon>
        <taxon>Basidiomycota</taxon>
        <taxon>Agaricomycotina</taxon>
        <taxon>Agaricomycetes</taxon>
        <taxon>Sebacinales</taxon>
        <taxon>Serendipitaceae</taxon>
        <taxon>Serendipita</taxon>
    </lineage>
</organism>
<feature type="transmembrane region" description="Helical" evidence="1">
    <location>
        <begin position="227"/>
        <end position="245"/>
    </location>
</feature>
<dbReference type="OrthoDB" id="3219854at2759"/>
<feature type="transmembrane region" description="Helical" evidence="1">
    <location>
        <begin position="165"/>
        <end position="184"/>
    </location>
</feature>
<dbReference type="InterPro" id="IPR045338">
    <property type="entry name" value="DUF6535"/>
</dbReference>
<proteinExistence type="predicted"/>
<protein>
    <recommendedName>
        <fullName evidence="2">DUF6535 domain-containing protein</fullName>
    </recommendedName>
</protein>
<dbReference type="HOGENOM" id="CLU_298214_0_0_1"/>
<feature type="domain" description="DUF6535" evidence="2">
    <location>
        <begin position="71"/>
        <end position="246"/>
    </location>
</feature>
<dbReference type="STRING" id="1109443.G4TYI7"/>
<accession>G4TYI7</accession>
<keyword evidence="4" id="KW-1185">Reference proteome</keyword>
<name>G4TYI7_SERID</name>
<feature type="transmembrane region" description="Helical" evidence="1">
    <location>
        <begin position="251"/>
        <end position="275"/>
    </location>
</feature>
<dbReference type="Pfam" id="PF20153">
    <property type="entry name" value="DUF6535"/>
    <property type="match status" value="1"/>
</dbReference>
<keyword evidence="1" id="KW-0812">Transmembrane</keyword>
<keyword evidence="1" id="KW-1133">Transmembrane helix</keyword>
<gene>
    <name evidence="3" type="ORF">PIIN_10373</name>
</gene>
<feature type="transmembrane region" description="Helical" evidence="1">
    <location>
        <begin position="93"/>
        <end position="112"/>
    </location>
</feature>
<reference evidence="3 4" key="1">
    <citation type="journal article" date="2011" name="PLoS Pathog.">
        <title>Endophytic Life Strategies Decoded by Genome and Transcriptome Analyses of the Mutualistic Root Symbiont Piriformospora indica.</title>
        <authorList>
            <person name="Zuccaro A."/>
            <person name="Lahrmann U."/>
            <person name="Guldener U."/>
            <person name="Langen G."/>
            <person name="Pfiffi S."/>
            <person name="Biedenkopf D."/>
            <person name="Wong P."/>
            <person name="Samans B."/>
            <person name="Grimm C."/>
            <person name="Basiewicz M."/>
            <person name="Murat C."/>
            <person name="Martin F."/>
            <person name="Kogel K.H."/>
        </authorList>
    </citation>
    <scope>NUCLEOTIDE SEQUENCE [LARGE SCALE GENOMIC DNA]</scope>
    <source>
        <strain evidence="3 4">DSM 11827</strain>
    </source>
</reference>
<dbReference type="EMBL" id="CAFZ01000723">
    <property type="protein sequence ID" value="CCA76380.1"/>
    <property type="molecule type" value="Genomic_DNA"/>
</dbReference>
<evidence type="ECO:0000313" key="4">
    <source>
        <dbReference type="Proteomes" id="UP000007148"/>
    </source>
</evidence>
<keyword evidence="1" id="KW-0472">Membrane</keyword>
<comment type="caution">
    <text evidence="3">The sequence shown here is derived from an EMBL/GenBank/DDBJ whole genome shotgun (WGS) entry which is preliminary data.</text>
</comment>
<dbReference type="Proteomes" id="UP000007148">
    <property type="component" value="Unassembled WGS sequence"/>
</dbReference>
<evidence type="ECO:0000313" key="3">
    <source>
        <dbReference type="EMBL" id="CCA76380.1"/>
    </source>
</evidence>
<sequence length="1009" mass="114753">EAVGSYLCEWENLQFSYGHTFRSPIRSESLLRETTDSQEMSTQRKRGLFRKPKRDHLATPIKTETGKKSVWEHYNERAETVDRELVRDSNDSLNTLLIFAALFSAILTAFIVESMKLLEEDPAETSRDILLTLSRQLANNSLPAYSSSATKEFTPPAFAVRVNSYFFASISCSLVAALGAVLALQWIGSYDVGLNATSAEDRAMQRQLRWEGISNWKMREIISAFPVLLYVALLMFLVGLAEWLWHINRSVATIVISGLSVATILFAITTIVEYFDVFSPFRTPLSQLLAYFTMTGQNLARRFILRGKYVPEPLTFRERERNEVQRQHEHAYQNSILWLVEQTEDVPSSHSQFLAVVEESLGGTGSWLLMPRPVLLSSNQWRMVFNRIVAPYFGLDDSSDLNDEDTSTLLAVTRALIRLPPSVFHDTHLAYAVVSMLNESQKSLLGLLIKILIMIRSSAVPSEPQTPDLPEIVEYAEEVEVSIIFDLDRLVTVRFLQCLELEKISTISGLCRLLEPFDLRGKHKKDWLLVEDINILNALMDIAYSLAGMPYSAVHSTICIVIALQYLVGRELLGITITKIEKVIKLFQIYPELAVSQRRHIYGTLIQNDLQCKDALQVIPMTLGLHHQSDMTKGISKLWADVMEAADKVVSSSPGIYYRNDLVALIIQFLSGSVYVQDRTIHLAPHTFKDRTLALICSIFGLYSNFNLWEELEDVSDILWKDPTWIQAVKIWFRDFRHLEQGILKQETHKMIVQTLAYGPHQLFGSLMLPLLDIIRYTAPETEMIVEFICHPRMLSCDVFTETWEKRLEIRPAILSDILCCLKNSPALTSRLKDARMGAFTPLFRLLQHCIQESPDLKTLHWYIGLAYIPLEPDIVKGARPRCVIMPGRTAETPTDLRLSTESLDIIGGPFHSLRLRLQHVDVPIWEDDIESDTVKIREGIHSMIQKSMEVYGRWSSSISETEKENWQGILNDIKEIERGAKRGYIAVISPPGAGCFRDPDGLCSRSIM</sequence>
<dbReference type="eggNOG" id="ENOG502R098">
    <property type="taxonomic scope" value="Eukaryota"/>
</dbReference>
<dbReference type="AlphaFoldDB" id="G4TYI7"/>
<evidence type="ECO:0000256" key="1">
    <source>
        <dbReference type="SAM" id="Phobius"/>
    </source>
</evidence>
<dbReference type="InParanoid" id="G4TYI7"/>